<dbReference type="InterPro" id="IPR013780">
    <property type="entry name" value="Glyco_hydro_b"/>
</dbReference>
<feature type="domain" description="Glycosyl hydrolase family 36 N-terminal" evidence="8">
    <location>
        <begin position="30"/>
        <end position="286"/>
    </location>
</feature>
<dbReference type="InterPro" id="IPR017853">
    <property type="entry name" value="GH"/>
</dbReference>
<accession>C6LAL2</accession>
<gene>
    <name evidence="9" type="ORF">BRYFOR_05654</name>
</gene>
<dbReference type="InterPro" id="IPR031705">
    <property type="entry name" value="Glyco_hydro_36_C"/>
</dbReference>
<dbReference type="CDD" id="cd14791">
    <property type="entry name" value="GH36"/>
    <property type="match status" value="1"/>
</dbReference>
<comment type="catalytic activity">
    <reaction evidence="1 5">
        <text>Hydrolysis of terminal, non-reducing alpha-D-galactose residues in alpha-D-galactosides, including galactose oligosaccharides, galactomannans and galactolipids.</text>
        <dbReference type="EC" id="3.2.1.22"/>
    </reaction>
</comment>
<sequence>MAILYNEQAKTFTLQTAKSTYQIKVDEHGVLLHTYYGAPAGESDFSYLIVPEDHGFSGQPGDVNDRTYSMDYYPLEYAVYGNGDFRVPAMKAGRAGAVPALDLRYVSHQIYDGKYALPELPAMFAGQESDVQTLEITLKDLYEEIYVKLFYGVFAEKNVITRAAAVENRGTSTVELGRMMSMSMDFPDEELELLHFYGKHAGERQAERRALPHGITEISSGRGTSSHQHNPFVILCEKGATEDAGGCYGVSLLYSGCFRIQMERDQFDSLRLVCGLSDDEFSWTLQPQECFYTPEAALSYTPDGLTDLSQCLQRAYFDCLIRSPWKNKKRPALVNNWEATYFDFNAEKLLAIARQAADLGLDMMVLDDGWFGKRDDDNSGLGDWYVNEKKLGCSLRELVEEIKKLGLKFGIWIEPEMVSEDSDLYRAHPEWALTIPGRQPGRGRNQLALDLSNREVLEYLKGCIDRVMQSADISYIKWDINRCIDNIYSNANPQLSQGAIRHLYVLGLYELQEYLITRYPDVLLEGCNGGGGRFDAGMLYYAPQIWCSDNTDAIERLRIHYGTSFGYPMSAVAAHVSVCPNHQNGRVTPFQTRGICAMQGSFGYELDLSLLSEEDKQEARRQIELYNKYSALFQQGNYYRLSSPFENRDFTAWSYVSQDKTCASLSVVFTDLHANPKPLRVKWKGLLKDALYEVGKETYTGAALMQGGLVLPKPRCNYDSYMICIEKK</sequence>
<dbReference type="EC" id="3.2.1.22" evidence="2 5"/>
<feature type="domain" description="Glycosyl hydrolase family 36 C-terminal" evidence="7">
    <location>
        <begin position="651"/>
        <end position="723"/>
    </location>
</feature>
<dbReference type="RefSeq" id="WP_006860454.1">
    <property type="nucleotide sequence ID" value="NZ_ACCL02000002.1"/>
</dbReference>
<dbReference type="Gene3D" id="3.20.20.70">
    <property type="entry name" value="Aldolase class I"/>
    <property type="match status" value="1"/>
</dbReference>
<dbReference type="Pfam" id="PF16875">
    <property type="entry name" value="Glyco_hydro_36N"/>
    <property type="match status" value="1"/>
</dbReference>
<dbReference type="PIRSF" id="PIRSF005536">
    <property type="entry name" value="Agal"/>
    <property type="match status" value="1"/>
</dbReference>
<evidence type="ECO:0000313" key="10">
    <source>
        <dbReference type="Proteomes" id="UP000005561"/>
    </source>
</evidence>
<comment type="similarity">
    <text evidence="5">Belongs to the glycosyl hydrolase.</text>
</comment>
<evidence type="ECO:0000256" key="1">
    <source>
        <dbReference type="ARBA" id="ARBA00001255"/>
    </source>
</evidence>
<name>C6LAL2_9FIRM</name>
<dbReference type="STRING" id="168384.SAMN05660368_02876"/>
<dbReference type="Proteomes" id="UP000005561">
    <property type="component" value="Unassembled WGS sequence"/>
</dbReference>
<evidence type="ECO:0000256" key="4">
    <source>
        <dbReference type="ARBA" id="ARBA00023295"/>
    </source>
</evidence>
<reference evidence="9" key="1">
    <citation type="submission" date="2009-07" db="EMBL/GenBank/DDBJ databases">
        <authorList>
            <person name="Weinstock G."/>
            <person name="Sodergren E."/>
            <person name="Clifton S."/>
            <person name="Fulton L."/>
            <person name="Fulton B."/>
            <person name="Courtney L."/>
            <person name="Fronick C."/>
            <person name="Harrison M."/>
            <person name="Strong C."/>
            <person name="Farmer C."/>
            <person name="Delahaunty K."/>
            <person name="Markovic C."/>
            <person name="Hall O."/>
            <person name="Minx P."/>
            <person name="Tomlinson C."/>
            <person name="Mitreva M."/>
            <person name="Nelson J."/>
            <person name="Hou S."/>
            <person name="Wollam A."/>
            <person name="Pepin K.H."/>
            <person name="Johnson M."/>
            <person name="Bhonagiri V."/>
            <person name="Nash W.E."/>
            <person name="Warren W."/>
            <person name="Chinwalla A."/>
            <person name="Mardis E.R."/>
            <person name="Wilson R.K."/>
        </authorList>
    </citation>
    <scope>NUCLEOTIDE SEQUENCE [LARGE SCALE GENOMIC DNA]</scope>
    <source>
        <strain evidence="9">DSM 14469</strain>
    </source>
</reference>
<dbReference type="OrthoDB" id="9758822at2"/>
<dbReference type="Gene3D" id="2.70.98.60">
    <property type="entry name" value="alpha-galactosidase from lactobacil brevis"/>
    <property type="match status" value="1"/>
</dbReference>
<dbReference type="Pfam" id="PF16874">
    <property type="entry name" value="Glyco_hydro_36C"/>
    <property type="match status" value="1"/>
</dbReference>
<dbReference type="GO" id="GO:0004557">
    <property type="term" value="F:alpha-galactosidase activity"/>
    <property type="evidence" value="ECO:0007669"/>
    <property type="project" value="UniProtKB-UniRule"/>
</dbReference>
<dbReference type="AlphaFoldDB" id="C6LAL2"/>
<dbReference type="PANTHER" id="PTHR43053:SF3">
    <property type="entry name" value="ALPHA-GALACTOSIDASE C-RELATED"/>
    <property type="match status" value="1"/>
</dbReference>
<evidence type="ECO:0000259" key="7">
    <source>
        <dbReference type="Pfam" id="PF16874"/>
    </source>
</evidence>
<dbReference type="FunFam" id="3.20.20.70:FF:000118">
    <property type="entry name" value="Alpha-galactosidase"/>
    <property type="match status" value="1"/>
</dbReference>
<evidence type="ECO:0000256" key="5">
    <source>
        <dbReference type="PIRNR" id="PIRNR005536"/>
    </source>
</evidence>
<dbReference type="EMBL" id="ACCL02000002">
    <property type="protein sequence ID" value="EET62619.1"/>
    <property type="molecule type" value="Genomic_DNA"/>
</dbReference>
<dbReference type="InterPro" id="IPR038417">
    <property type="entry name" value="Alpga-gal_N_sf"/>
</dbReference>
<dbReference type="InterPro" id="IPR031704">
    <property type="entry name" value="Glyco_hydro_36_N"/>
</dbReference>
<dbReference type="InterPro" id="IPR013785">
    <property type="entry name" value="Aldolase_TIM"/>
</dbReference>
<feature type="active site" description="Nucleophile" evidence="6">
    <location>
        <position position="479"/>
    </location>
</feature>
<protein>
    <recommendedName>
        <fullName evidence="2 5">Alpha-galactosidase</fullName>
        <ecNumber evidence="2 5">3.2.1.22</ecNumber>
    </recommendedName>
</protein>
<dbReference type="InterPro" id="IPR002252">
    <property type="entry name" value="Glyco_hydro_36"/>
</dbReference>
<feature type="active site" description="Proton donor" evidence="6">
    <location>
        <position position="549"/>
    </location>
</feature>
<dbReference type="GO" id="GO:0016052">
    <property type="term" value="P:carbohydrate catabolic process"/>
    <property type="evidence" value="ECO:0007669"/>
    <property type="project" value="InterPro"/>
</dbReference>
<evidence type="ECO:0000256" key="6">
    <source>
        <dbReference type="PIRSR" id="PIRSR005536-1"/>
    </source>
</evidence>
<dbReference type="PRINTS" id="PR00743">
    <property type="entry name" value="GLHYDRLASE36"/>
</dbReference>
<dbReference type="eggNOG" id="COG3345">
    <property type="taxonomic scope" value="Bacteria"/>
</dbReference>
<dbReference type="InterPro" id="IPR050985">
    <property type="entry name" value="Alpha-glycosidase_related"/>
</dbReference>
<evidence type="ECO:0000256" key="2">
    <source>
        <dbReference type="ARBA" id="ARBA00012755"/>
    </source>
</evidence>
<comment type="caution">
    <text evidence="9">The sequence shown here is derived from an EMBL/GenBank/DDBJ whole genome shotgun (WGS) entry which is preliminary data.</text>
</comment>
<dbReference type="InterPro" id="IPR000111">
    <property type="entry name" value="Glyco_hydro_27/36_CS"/>
</dbReference>
<dbReference type="PANTHER" id="PTHR43053">
    <property type="entry name" value="GLYCOSIDASE FAMILY 31"/>
    <property type="match status" value="1"/>
</dbReference>
<organism evidence="9 10">
    <name type="scientific">Marvinbryantia formatexigens DSM 14469</name>
    <dbReference type="NCBI Taxonomy" id="478749"/>
    <lineage>
        <taxon>Bacteria</taxon>
        <taxon>Bacillati</taxon>
        <taxon>Bacillota</taxon>
        <taxon>Clostridia</taxon>
        <taxon>Lachnospirales</taxon>
        <taxon>Lachnospiraceae</taxon>
        <taxon>Marvinbryantia</taxon>
    </lineage>
</organism>
<dbReference type="SUPFAM" id="SSF51445">
    <property type="entry name" value="(Trans)glycosidases"/>
    <property type="match status" value="1"/>
</dbReference>
<evidence type="ECO:0000313" key="9">
    <source>
        <dbReference type="EMBL" id="EET62619.1"/>
    </source>
</evidence>
<evidence type="ECO:0000256" key="3">
    <source>
        <dbReference type="ARBA" id="ARBA00022801"/>
    </source>
</evidence>
<dbReference type="PROSITE" id="PS00512">
    <property type="entry name" value="ALPHA_GALACTOSIDASE"/>
    <property type="match status" value="1"/>
</dbReference>
<dbReference type="Pfam" id="PF02065">
    <property type="entry name" value="Melibiase"/>
    <property type="match status" value="1"/>
</dbReference>
<proteinExistence type="inferred from homology"/>
<keyword evidence="3 5" id="KW-0378">Hydrolase</keyword>
<keyword evidence="4 5" id="KW-0326">Glycosidase</keyword>
<keyword evidence="10" id="KW-1185">Reference proteome</keyword>
<evidence type="ECO:0000259" key="8">
    <source>
        <dbReference type="Pfam" id="PF16875"/>
    </source>
</evidence>
<dbReference type="Gene3D" id="2.60.40.1180">
    <property type="entry name" value="Golgi alpha-mannosidase II"/>
    <property type="match status" value="1"/>
</dbReference>